<accession>A0A927BC80</accession>
<evidence type="ECO:0000313" key="3">
    <source>
        <dbReference type="EMBL" id="MBD2767479.1"/>
    </source>
</evidence>
<dbReference type="InterPro" id="IPR025161">
    <property type="entry name" value="IS402-like_dom"/>
</dbReference>
<protein>
    <submittedName>
        <fullName evidence="3">Transposase</fullName>
    </submittedName>
</protein>
<dbReference type="PANTHER" id="PTHR30007">
    <property type="entry name" value="PHP DOMAIN PROTEIN"/>
    <property type="match status" value="1"/>
</dbReference>
<dbReference type="PANTHER" id="PTHR30007:SF0">
    <property type="entry name" value="TRANSPOSASE"/>
    <property type="match status" value="1"/>
</dbReference>
<evidence type="ECO:0000256" key="1">
    <source>
        <dbReference type="SAM" id="MobiDB-lite"/>
    </source>
</evidence>
<name>A0A927BC80_9BACT</name>
<sequence>MSRRAYATDLTDTEWGLVEPYVRTSGYGRPPLHSKRELLNAIFYQLRAGSAWHLLPHDLPPWRTVYQQFEAWREDGTWDELLHGLRRQVRQLSREADPTAGAIDTQSVRTGSKHGQ</sequence>
<dbReference type="Pfam" id="PF13340">
    <property type="entry name" value="DUF4096"/>
    <property type="match status" value="1"/>
</dbReference>
<feature type="region of interest" description="Disordered" evidence="1">
    <location>
        <begin position="93"/>
        <end position="116"/>
    </location>
</feature>
<reference evidence="3" key="1">
    <citation type="submission" date="2020-09" db="EMBL/GenBank/DDBJ databases">
        <authorList>
            <person name="Kim M.K."/>
        </authorList>
    </citation>
    <scope>NUCLEOTIDE SEQUENCE</scope>
    <source>
        <strain evidence="3">BT664</strain>
    </source>
</reference>
<organism evidence="3 4">
    <name type="scientific">Hymenobacter montanus</name>
    <dbReference type="NCBI Taxonomy" id="2771359"/>
    <lineage>
        <taxon>Bacteria</taxon>
        <taxon>Pseudomonadati</taxon>
        <taxon>Bacteroidota</taxon>
        <taxon>Cytophagia</taxon>
        <taxon>Cytophagales</taxon>
        <taxon>Hymenobacteraceae</taxon>
        <taxon>Hymenobacter</taxon>
    </lineage>
</organism>
<feature type="domain" description="Insertion element IS402-like" evidence="2">
    <location>
        <begin position="10"/>
        <end position="81"/>
    </location>
</feature>
<dbReference type="EMBL" id="JACXAD010000005">
    <property type="protein sequence ID" value="MBD2767479.1"/>
    <property type="molecule type" value="Genomic_DNA"/>
</dbReference>
<proteinExistence type="predicted"/>
<evidence type="ECO:0000313" key="4">
    <source>
        <dbReference type="Proteomes" id="UP000612233"/>
    </source>
</evidence>
<gene>
    <name evidence="3" type="ORF">IC235_06190</name>
</gene>
<comment type="caution">
    <text evidence="3">The sequence shown here is derived from an EMBL/GenBank/DDBJ whole genome shotgun (WGS) entry which is preliminary data.</text>
</comment>
<dbReference type="RefSeq" id="WP_191004296.1">
    <property type="nucleotide sequence ID" value="NZ_JACXAD010000005.1"/>
</dbReference>
<keyword evidence="4" id="KW-1185">Reference proteome</keyword>
<dbReference type="AlphaFoldDB" id="A0A927BC80"/>
<dbReference type="Proteomes" id="UP000612233">
    <property type="component" value="Unassembled WGS sequence"/>
</dbReference>
<evidence type="ECO:0000259" key="2">
    <source>
        <dbReference type="Pfam" id="PF13340"/>
    </source>
</evidence>